<comment type="subcellular location">
    <subcellularLocation>
        <location evidence="1">Cell membrane</location>
        <topology evidence="1">Multi-pass membrane protein</topology>
    </subcellularLocation>
</comment>
<evidence type="ECO:0000259" key="7">
    <source>
        <dbReference type="Pfam" id="PF00892"/>
    </source>
</evidence>
<feature type="transmembrane region" description="Helical" evidence="6">
    <location>
        <begin position="97"/>
        <end position="115"/>
    </location>
</feature>
<dbReference type="Proteomes" id="UP000263040">
    <property type="component" value="Chromosome"/>
</dbReference>
<dbReference type="RefSeq" id="WP_118886502.1">
    <property type="nucleotide sequence ID" value="NZ_CP032100.1"/>
</dbReference>
<feature type="transmembrane region" description="Helical" evidence="6">
    <location>
        <begin position="67"/>
        <end position="85"/>
    </location>
</feature>
<keyword evidence="2" id="KW-1003">Cell membrane</keyword>
<dbReference type="InterPro" id="IPR051258">
    <property type="entry name" value="Diverse_Substrate_Transporter"/>
</dbReference>
<feature type="domain" description="EamA" evidence="7">
    <location>
        <begin position="6"/>
        <end position="138"/>
    </location>
</feature>
<evidence type="ECO:0000256" key="3">
    <source>
        <dbReference type="ARBA" id="ARBA00022692"/>
    </source>
</evidence>
<sequence>MTQTLKAHFLVLFATFLVAGSFIASSKLSGVIDSISLTLFRFFLASLFLSPVVLLNKKLREKIISTMPRAMIISLFYSLYFISFFKALETTTALNAGTLYTLVPLITAVFCVFIFKDKISFYQMILYFIGIIGTCIVVFKGNLELFLSFSLNYGDFIFLFATVFMALYSISLKFLHKKDDELFVLVFTTLLGGCIWMFLALEIFNIPLEWEKIEGDLIFYMAYLVIGATLTTVYLYQKSSIILGPKKLMAYIYLNPAAVAVLMYIFERKLITSWILVGIIISTFATIVLLKQK</sequence>
<dbReference type="KEGG" id="asui:ASUIS_1497"/>
<protein>
    <submittedName>
        <fullName evidence="8">EamA/RhaT family transporter</fullName>
    </submittedName>
</protein>
<evidence type="ECO:0000313" key="9">
    <source>
        <dbReference type="Proteomes" id="UP000263040"/>
    </source>
</evidence>
<feature type="transmembrane region" description="Helical" evidence="6">
    <location>
        <begin position="248"/>
        <end position="265"/>
    </location>
</feature>
<dbReference type="SUPFAM" id="SSF103481">
    <property type="entry name" value="Multidrug resistance efflux transporter EmrE"/>
    <property type="match status" value="1"/>
</dbReference>
<evidence type="ECO:0000256" key="2">
    <source>
        <dbReference type="ARBA" id="ARBA00022475"/>
    </source>
</evidence>
<dbReference type="Pfam" id="PF00892">
    <property type="entry name" value="EamA"/>
    <property type="match status" value="2"/>
</dbReference>
<dbReference type="PANTHER" id="PTHR42920">
    <property type="entry name" value="OS03G0707200 PROTEIN-RELATED"/>
    <property type="match status" value="1"/>
</dbReference>
<organism evidence="8 9">
    <name type="scientific">Arcobacter suis CECT 7833</name>
    <dbReference type="NCBI Taxonomy" id="663365"/>
    <lineage>
        <taxon>Bacteria</taxon>
        <taxon>Pseudomonadati</taxon>
        <taxon>Campylobacterota</taxon>
        <taxon>Epsilonproteobacteria</taxon>
        <taxon>Campylobacterales</taxon>
        <taxon>Arcobacteraceae</taxon>
        <taxon>Arcobacter</taxon>
    </lineage>
</organism>
<accession>A0AAD0SQR2</accession>
<evidence type="ECO:0000256" key="1">
    <source>
        <dbReference type="ARBA" id="ARBA00004651"/>
    </source>
</evidence>
<evidence type="ECO:0000256" key="5">
    <source>
        <dbReference type="ARBA" id="ARBA00023136"/>
    </source>
</evidence>
<feature type="transmembrane region" description="Helical" evidence="6">
    <location>
        <begin position="182"/>
        <end position="205"/>
    </location>
</feature>
<evidence type="ECO:0000256" key="4">
    <source>
        <dbReference type="ARBA" id="ARBA00022989"/>
    </source>
</evidence>
<feature type="transmembrane region" description="Helical" evidence="6">
    <location>
        <begin position="122"/>
        <end position="139"/>
    </location>
</feature>
<dbReference type="GO" id="GO:0005886">
    <property type="term" value="C:plasma membrane"/>
    <property type="evidence" value="ECO:0007669"/>
    <property type="project" value="UniProtKB-SubCell"/>
</dbReference>
<keyword evidence="4 6" id="KW-1133">Transmembrane helix</keyword>
<dbReference type="PANTHER" id="PTHR42920:SF11">
    <property type="entry name" value="INNER MEMBRANE PROTEIN YTFF"/>
    <property type="match status" value="1"/>
</dbReference>
<feature type="transmembrane region" description="Helical" evidence="6">
    <location>
        <begin position="34"/>
        <end position="55"/>
    </location>
</feature>
<keyword evidence="9" id="KW-1185">Reference proteome</keyword>
<dbReference type="EMBL" id="CP032100">
    <property type="protein sequence ID" value="AXX89978.1"/>
    <property type="molecule type" value="Genomic_DNA"/>
</dbReference>
<dbReference type="InterPro" id="IPR037185">
    <property type="entry name" value="EmrE-like"/>
</dbReference>
<feature type="transmembrane region" description="Helical" evidence="6">
    <location>
        <begin position="217"/>
        <end position="236"/>
    </location>
</feature>
<feature type="transmembrane region" description="Helical" evidence="6">
    <location>
        <begin position="271"/>
        <end position="290"/>
    </location>
</feature>
<dbReference type="AlphaFoldDB" id="A0AAD0SQR2"/>
<name>A0AAD0SQR2_9BACT</name>
<feature type="transmembrane region" description="Helical" evidence="6">
    <location>
        <begin position="151"/>
        <end position="170"/>
    </location>
</feature>
<gene>
    <name evidence="8" type="ORF">ASUIS_1497</name>
</gene>
<dbReference type="InterPro" id="IPR000620">
    <property type="entry name" value="EamA_dom"/>
</dbReference>
<proteinExistence type="predicted"/>
<feature type="domain" description="EamA" evidence="7">
    <location>
        <begin position="153"/>
        <end position="290"/>
    </location>
</feature>
<evidence type="ECO:0000313" key="8">
    <source>
        <dbReference type="EMBL" id="AXX89978.1"/>
    </source>
</evidence>
<keyword evidence="3 6" id="KW-0812">Transmembrane</keyword>
<keyword evidence="5 6" id="KW-0472">Membrane</keyword>
<reference evidence="8 9" key="1">
    <citation type="submission" date="2018-08" db="EMBL/GenBank/DDBJ databases">
        <title>Complete genome of the Arcobacter suis type strain LMG 26152.</title>
        <authorList>
            <person name="Miller W.G."/>
            <person name="Yee E."/>
            <person name="Bono J.L."/>
        </authorList>
    </citation>
    <scope>NUCLEOTIDE SEQUENCE [LARGE SCALE GENOMIC DNA]</scope>
    <source>
        <strain evidence="8 9">CECT 7833</strain>
    </source>
</reference>
<evidence type="ECO:0000256" key="6">
    <source>
        <dbReference type="SAM" id="Phobius"/>
    </source>
</evidence>